<name>A0A699XAJ8_TANCI</name>
<evidence type="ECO:0000256" key="1">
    <source>
        <dbReference type="SAM" id="MobiDB-lite"/>
    </source>
</evidence>
<dbReference type="EMBL" id="BKCJ011812732">
    <property type="protein sequence ID" value="GFD54988.1"/>
    <property type="molecule type" value="Genomic_DNA"/>
</dbReference>
<feature type="non-terminal residue" evidence="2">
    <location>
        <position position="1"/>
    </location>
</feature>
<accession>A0A699XAJ8</accession>
<feature type="non-terminal residue" evidence="2">
    <location>
        <position position="88"/>
    </location>
</feature>
<gene>
    <name evidence="2" type="ORF">Tci_926957</name>
</gene>
<comment type="caution">
    <text evidence="2">The sequence shown here is derived from an EMBL/GenBank/DDBJ whole genome shotgun (WGS) entry which is preliminary data.</text>
</comment>
<protein>
    <submittedName>
        <fullName evidence="2">Uncharacterized protein</fullName>
    </submittedName>
</protein>
<sequence>ARARPHSRHAAATLAPRAGNPARGAGLARAARTQPAAPASQAGLPRGVPAHAARGAYPHLLQPHGRARAQAAPIQLLGQAAGLEIQPP</sequence>
<evidence type="ECO:0000313" key="2">
    <source>
        <dbReference type="EMBL" id="GFD54988.1"/>
    </source>
</evidence>
<feature type="region of interest" description="Disordered" evidence="1">
    <location>
        <begin position="1"/>
        <end position="59"/>
    </location>
</feature>
<proteinExistence type="predicted"/>
<feature type="compositionally biased region" description="Low complexity" evidence="1">
    <location>
        <begin position="10"/>
        <end position="42"/>
    </location>
</feature>
<dbReference type="AlphaFoldDB" id="A0A699XAJ8"/>
<organism evidence="2">
    <name type="scientific">Tanacetum cinerariifolium</name>
    <name type="common">Dalmatian daisy</name>
    <name type="synonym">Chrysanthemum cinerariifolium</name>
    <dbReference type="NCBI Taxonomy" id="118510"/>
    <lineage>
        <taxon>Eukaryota</taxon>
        <taxon>Viridiplantae</taxon>
        <taxon>Streptophyta</taxon>
        <taxon>Embryophyta</taxon>
        <taxon>Tracheophyta</taxon>
        <taxon>Spermatophyta</taxon>
        <taxon>Magnoliopsida</taxon>
        <taxon>eudicotyledons</taxon>
        <taxon>Gunneridae</taxon>
        <taxon>Pentapetalae</taxon>
        <taxon>asterids</taxon>
        <taxon>campanulids</taxon>
        <taxon>Asterales</taxon>
        <taxon>Asteraceae</taxon>
        <taxon>Asteroideae</taxon>
        <taxon>Anthemideae</taxon>
        <taxon>Anthemidinae</taxon>
        <taxon>Tanacetum</taxon>
    </lineage>
</organism>
<reference evidence="2" key="1">
    <citation type="journal article" date="2019" name="Sci. Rep.">
        <title>Draft genome of Tanacetum cinerariifolium, the natural source of mosquito coil.</title>
        <authorList>
            <person name="Yamashiro T."/>
            <person name="Shiraishi A."/>
            <person name="Satake H."/>
            <person name="Nakayama K."/>
        </authorList>
    </citation>
    <scope>NUCLEOTIDE SEQUENCE</scope>
</reference>